<dbReference type="CDD" id="cd00143">
    <property type="entry name" value="PP2Cc"/>
    <property type="match status" value="1"/>
</dbReference>
<proteinExistence type="inferred from homology"/>
<dbReference type="PROSITE" id="PS01032">
    <property type="entry name" value="PPM_1"/>
    <property type="match status" value="1"/>
</dbReference>
<gene>
    <name evidence="7" type="ORF">LARSCL_LOCUS13079</name>
</gene>
<dbReference type="InterPro" id="IPR015655">
    <property type="entry name" value="PP2C"/>
</dbReference>
<comment type="caution">
    <text evidence="7">The sequence shown here is derived from an EMBL/GenBank/DDBJ whole genome shotgun (WGS) entry which is preliminary data.</text>
</comment>
<sequence length="374" mass="42595">MEEESEDMAFYQAVLKYFRLLSSVFWSFPFTYISNLFFDQNCIQTSKLEICLTIFAIITFAFILYQSIELLRRFLSYYFTSRVKRSLLVNTVQFIRDRDTWELREENCCVYAVKGRRPKMEDRFSVIQDKETGISLYGIFDGHGGEFAADFVEKHLFKGLLKKLQAAVQDKSKENKLTEEFARLLTKEILEVDMELLIKVKAARNVAGTTALVAIVYKNRLIVANVGDSRGVICDAKGNTIPLSFDHKPIQLKECRRIREAGGFISFNGVWRVAGILATSRALGDFPLKDRNLVIACPDILTFDLADLNPKFMILATDGLWDTFNNEDAVAFMKDNINSDSYKGARSLVMQALKNGSMDNVTVLVVTFPEIDQS</sequence>
<evidence type="ECO:0000256" key="1">
    <source>
        <dbReference type="ARBA" id="ARBA00022723"/>
    </source>
</evidence>
<dbReference type="EMBL" id="CAXIEN010000178">
    <property type="protein sequence ID" value="CAL1284316.1"/>
    <property type="molecule type" value="Genomic_DNA"/>
</dbReference>
<evidence type="ECO:0000256" key="4">
    <source>
        <dbReference type="RuleBase" id="RU003465"/>
    </source>
</evidence>
<dbReference type="GO" id="GO:0046872">
    <property type="term" value="F:metal ion binding"/>
    <property type="evidence" value="ECO:0007669"/>
    <property type="project" value="UniProtKB-KW"/>
</dbReference>
<keyword evidence="8" id="KW-1185">Reference proteome</keyword>
<dbReference type="InterPro" id="IPR000222">
    <property type="entry name" value="PP2C_BS"/>
</dbReference>
<feature type="domain" description="PPM-type phosphatase" evidence="6">
    <location>
        <begin position="107"/>
        <end position="368"/>
    </location>
</feature>
<feature type="transmembrane region" description="Helical" evidence="5">
    <location>
        <begin position="20"/>
        <end position="38"/>
    </location>
</feature>
<keyword evidence="3 4" id="KW-0904">Protein phosphatase</keyword>
<dbReference type="InterPro" id="IPR001932">
    <property type="entry name" value="PPM-type_phosphatase-like_dom"/>
</dbReference>
<protein>
    <recommendedName>
        <fullName evidence="6">PPM-type phosphatase domain-containing protein</fullName>
    </recommendedName>
</protein>
<evidence type="ECO:0000313" key="8">
    <source>
        <dbReference type="Proteomes" id="UP001497382"/>
    </source>
</evidence>
<organism evidence="7 8">
    <name type="scientific">Larinioides sclopetarius</name>
    <dbReference type="NCBI Taxonomy" id="280406"/>
    <lineage>
        <taxon>Eukaryota</taxon>
        <taxon>Metazoa</taxon>
        <taxon>Ecdysozoa</taxon>
        <taxon>Arthropoda</taxon>
        <taxon>Chelicerata</taxon>
        <taxon>Arachnida</taxon>
        <taxon>Araneae</taxon>
        <taxon>Araneomorphae</taxon>
        <taxon>Entelegynae</taxon>
        <taxon>Araneoidea</taxon>
        <taxon>Araneidae</taxon>
        <taxon>Larinioides</taxon>
    </lineage>
</organism>
<evidence type="ECO:0000256" key="3">
    <source>
        <dbReference type="ARBA" id="ARBA00022912"/>
    </source>
</evidence>
<evidence type="ECO:0000256" key="2">
    <source>
        <dbReference type="ARBA" id="ARBA00022801"/>
    </source>
</evidence>
<dbReference type="Pfam" id="PF00481">
    <property type="entry name" value="PP2C"/>
    <property type="match status" value="1"/>
</dbReference>
<dbReference type="InterPro" id="IPR036457">
    <property type="entry name" value="PPM-type-like_dom_sf"/>
</dbReference>
<dbReference type="SMART" id="SM00332">
    <property type="entry name" value="PP2Cc"/>
    <property type="match status" value="1"/>
</dbReference>
<dbReference type="Gene3D" id="3.60.40.10">
    <property type="entry name" value="PPM-type phosphatase domain"/>
    <property type="match status" value="1"/>
</dbReference>
<accession>A0AAV2AKX4</accession>
<dbReference type="PANTHER" id="PTHR47992">
    <property type="entry name" value="PROTEIN PHOSPHATASE"/>
    <property type="match status" value="1"/>
</dbReference>
<keyword evidence="5" id="KW-1133">Transmembrane helix</keyword>
<dbReference type="AlphaFoldDB" id="A0AAV2AKX4"/>
<keyword evidence="5" id="KW-0812">Transmembrane</keyword>
<name>A0AAV2AKX4_9ARAC</name>
<comment type="similarity">
    <text evidence="4">Belongs to the PP2C family.</text>
</comment>
<feature type="transmembrane region" description="Helical" evidence="5">
    <location>
        <begin position="50"/>
        <end position="68"/>
    </location>
</feature>
<keyword evidence="5" id="KW-0472">Membrane</keyword>
<evidence type="ECO:0000313" key="7">
    <source>
        <dbReference type="EMBL" id="CAL1284316.1"/>
    </source>
</evidence>
<dbReference type="Proteomes" id="UP001497382">
    <property type="component" value="Unassembled WGS sequence"/>
</dbReference>
<dbReference type="SUPFAM" id="SSF81606">
    <property type="entry name" value="PP2C-like"/>
    <property type="match status" value="1"/>
</dbReference>
<dbReference type="GO" id="GO:0004722">
    <property type="term" value="F:protein serine/threonine phosphatase activity"/>
    <property type="evidence" value="ECO:0007669"/>
    <property type="project" value="InterPro"/>
</dbReference>
<keyword evidence="1" id="KW-0479">Metal-binding</keyword>
<dbReference type="SMART" id="SM00331">
    <property type="entry name" value="PP2C_SIG"/>
    <property type="match status" value="1"/>
</dbReference>
<evidence type="ECO:0000259" key="6">
    <source>
        <dbReference type="PROSITE" id="PS51746"/>
    </source>
</evidence>
<evidence type="ECO:0000256" key="5">
    <source>
        <dbReference type="SAM" id="Phobius"/>
    </source>
</evidence>
<keyword evidence="2 4" id="KW-0378">Hydrolase</keyword>
<dbReference type="PROSITE" id="PS51746">
    <property type="entry name" value="PPM_2"/>
    <property type="match status" value="1"/>
</dbReference>
<reference evidence="7 8" key="1">
    <citation type="submission" date="2024-04" db="EMBL/GenBank/DDBJ databases">
        <authorList>
            <person name="Rising A."/>
            <person name="Reimegard J."/>
            <person name="Sonavane S."/>
            <person name="Akerstrom W."/>
            <person name="Nylinder S."/>
            <person name="Hedman E."/>
            <person name="Kallberg Y."/>
        </authorList>
    </citation>
    <scope>NUCLEOTIDE SEQUENCE [LARGE SCALE GENOMIC DNA]</scope>
</reference>